<dbReference type="EMBL" id="PUHR01000089">
    <property type="protein sequence ID" value="KAG0667860.1"/>
    <property type="molecule type" value="Genomic_DNA"/>
</dbReference>
<accession>A0A9P6W8Z1</accession>
<evidence type="ECO:0008006" key="5">
    <source>
        <dbReference type="Google" id="ProtNLM"/>
    </source>
</evidence>
<organism evidence="3 4">
    <name type="scientific">Maudiozyma exigua</name>
    <name type="common">Yeast</name>
    <name type="synonym">Kazachstania exigua</name>
    <dbReference type="NCBI Taxonomy" id="34358"/>
    <lineage>
        <taxon>Eukaryota</taxon>
        <taxon>Fungi</taxon>
        <taxon>Dikarya</taxon>
        <taxon>Ascomycota</taxon>
        <taxon>Saccharomycotina</taxon>
        <taxon>Saccharomycetes</taxon>
        <taxon>Saccharomycetales</taxon>
        <taxon>Saccharomycetaceae</taxon>
        <taxon>Maudiozyma</taxon>
    </lineage>
</organism>
<dbReference type="InterPro" id="IPR051009">
    <property type="entry name" value="PRM"/>
</dbReference>
<evidence type="ECO:0000313" key="3">
    <source>
        <dbReference type="EMBL" id="KAG0667860.1"/>
    </source>
</evidence>
<keyword evidence="2" id="KW-0472">Membrane</keyword>
<dbReference type="AlphaFoldDB" id="A0A9P6W8Z1"/>
<feature type="region of interest" description="Disordered" evidence="1">
    <location>
        <begin position="311"/>
        <end position="353"/>
    </location>
</feature>
<dbReference type="PANTHER" id="PTHR36089">
    <property type="entry name" value="CHITIN SYNTHASE 3 COMPLEX PROTEIN CSI2-RELATED"/>
    <property type="match status" value="1"/>
</dbReference>
<name>A0A9P6W8Z1_MAUEX</name>
<gene>
    <name evidence="3" type="ORF">C6P45_005274</name>
</gene>
<keyword evidence="2" id="KW-1133">Transmembrane helix</keyword>
<feature type="compositionally biased region" description="Polar residues" evidence="1">
    <location>
        <begin position="324"/>
        <end position="333"/>
    </location>
</feature>
<dbReference type="OrthoDB" id="4065319at2759"/>
<evidence type="ECO:0000256" key="2">
    <source>
        <dbReference type="SAM" id="Phobius"/>
    </source>
</evidence>
<comment type="caution">
    <text evidence="3">The sequence shown here is derived from an EMBL/GenBank/DDBJ whole genome shotgun (WGS) entry which is preliminary data.</text>
</comment>
<feature type="transmembrane region" description="Helical" evidence="2">
    <location>
        <begin position="100"/>
        <end position="121"/>
    </location>
</feature>
<evidence type="ECO:0000256" key="1">
    <source>
        <dbReference type="SAM" id="MobiDB-lite"/>
    </source>
</evidence>
<dbReference type="GO" id="GO:0005935">
    <property type="term" value="C:cellular bud neck"/>
    <property type="evidence" value="ECO:0007669"/>
    <property type="project" value="TreeGrafter"/>
</dbReference>
<keyword evidence="4" id="KW-1185">Reference proteome</keyword>
<reference evidence="3 4" key="1">
    <citation type="submission" date="2020-11" db="EMBL/GenBank/DDBJ databases">
        <title>Kefir isolates.</title>
        <authorList>
            <person name="Marcisauskas S."/>
            <person name="Kim Y."/>
            <person name="Blasche S."/>
        </authorList>
    </citation>
    <scope>NUCLEOTIDE SEQUENCE [LARGE SCALE GENOMIC DNA]</scope>
    <source>
        <strain evidence="3 4">OG2</strain>
    </source>
</reference>
<evidence type="ECO:0000313" key="4">
    <source>
        <dbReference type="Proteomes" id="UP000750334"/>
    </source>
</evidence>
<sequence>MDENIVLNAVKRGLPKLVTTTSTSLASTTQTATDVTTSGASVVNSSSASGSSIIKSISLLDSSSFLSSTSAEVTPTITPPSPEGNPHILQMVDIPPRGTVFIAVGACVGAIFVAILIWWAISTYISHRNTKHNGQNIYNDNGNVINSGSYDGRFGHRQQNSLVSQFTSSTYSDNNSSNFEKDEEKVNSSERISTTRSLFNLTRNTTREPFLDDISFDYNEPEQETFNVIQNDSFMYNNNRSSLFISPTLEVSQQQQARNGTLIDTSNIYNGDDFSMMSTDSLVIDNDINKPRRAASPERKKKVREDIHYHMRNKSSLGLGANDSLPSSPTKNNSQRHKKTPSMFLDDMLTDDI</sequence>
<dbReference type="PANTHER" id="PTHR36089:SF1">
    <property type="entry name" value="CHITIN SYNTHASE 3 COMPLEX PROTEIN CSI2-RELATED"/>
    <property type="match status" value="1"/>
</dbReference>
<protein>
    <recommendedName>
        <fullName evidence="5">Vacuolar membrane protein</fullName>
    </recommendedName>
</protein>
<dbReference type="GO" id="GO:0000324">
    <property type="term" value="C:fungal-type vacuole"/>
    <property type="evidence" value="ECO:0007669"/>
    <property type="project" value="TreeGrafter"/>
</dbReference>
<dbReference type="Proteomes" id="UP000750334">
    <property type="component" value="Unassembled WGS sequence"/>
</dbReference>
<proteinExistence type="predicted"/>
<keyword evidence="2" id="KW-0812">Transmembrane</keyword>